<dbReference type="CDD" id="cd06061">
    <property type="entry name" value="PurM-like1"/>
    <property type="match status" value="1"/>
</dbReference>
<dbReference type="Pfam" id="PF00586">
    <property type="entry name" value="AIRS"/>
    <property type="match status" value="1"/>
</dbReference>
<name>A0A2M7E8U1_9BACT</name>
<dbReference type="Gene3D" id="3.30.1330.10">
    <property type="entry name" value="PurM-like, N-terminal domain"/>
    <property type="match status" value="1"/>
</dbReference>
<feature type="domain" description="PurM-like C-terminal" evidence="3">
    <location>
        <begin position="156"/>
        <end position="310"/>
    </location>
</feature>
<feature type="domain" description="PurM-like N-terminal" evidence="2">
    <location>
        <begin position="36"/>
        <end position="143"/>
    </location>
</feature>
<dbReference type="InterPro" id="IPR011854">
    <property type="entry name" value="HypE"/>
</dbReference>
<dbReference type="InterPro" id="IPR036921">
    <property type="entry name" value="PurM-like_N_sf"/>
</dbReference>
<reference evidence="5" key="1">
    <citation type="submission" date="2017-09" db="EMBL/GenBank/DDBJ databases">
        <title>Depth-based differentiation of microbial function through sediment-hosted aquifers and enrichment of novel symbionts in the deep terrestrial subsurface.</title>
        <authorList>
            <person name="Probst A.J."/>
            <person name="Ladd B."/>
            <person name="Jarett J.K."/>
            <person name="Geller-Mcgrath D.E."/>
            <person name="Sieber C.M.K."/>
            <person name="Emerson J.B."/>
            <person name="Anantharaman K."/>
            <person name="Thomas B.C."/>
            <person name="Malmstrom R."/>
            <person name="Stieglmeier M."/>
            <person name="Klingl A."/>
            <person name="Woyke T."/>
            <person name="Ryan C.M."/>
            <person name="Banfield J.F."/>
        </authorList>
    </citation>
    <scope>NUCLEOTIDE SEQUENCE [LARGE SCALE GENOMIC DNA]</scope>
</reference>
<gene>
    <name evidence="4" type="ORF">COS11_03995</name>
</gene>
<dbReference type="InterPro" id="IPR036676">
    <property type="entry name" value="PurM-like_C_sf"/>
</dbReference>
<evidence type="ECO:0000259" key="2">
    <source>
        <dbReference type="Pfam" id="PF00586"/>
    </source>
</evidence>
<proteinExistence type="inferred from homology"/>
<evidence type="ECO:0000313" key="5">
    <source>
        <dbReference type="Proteomes" id="UP000228886"/>
    </source>
</evidence>
<dbReference type="AlphaFoldDB" id="A0A2M7E8U1"/>
<accession>A0A2M7E8U1</accession>
<comment type="caution">
    <text evidence="4">The sequence shown here is derived from an EMBL/GenBank/DDBJ whole genome shotgun (WGS) entry which is preliminary data.</text>
</comment>
<dbReference type="InterPro" id="IPR010918">
    <property type="entry name" value="PurM-like_C_dom"/>
</dbReference>
<dbReference type="Proteomes" id="UP000228886">
    <property type="component" value="Unassembled WGS sequence"/>
</dbReference>
<protein>
    <submittedName>
        <fullName evidence="4">Hydrogenase expression/formation protein</fullName>
    </submittedName>
</protein>
<dbReference type="PIRSF" id="PIRSF005644">
    <property type="entry name" value="Hdrgns_mtr_HypE"/>
    <property type="match status" value="1"/>
</dbReference>
<dbReference type="Pfam" id="PF02769">
    <property type="entry name" value="AIRS_C"/>
    <property type="match status" value="1"/>
</dbReference>
<dbReference type="SUPFAM" id="SSF55326">
    <property type="entry name" value="PurM N-terminal domain-like"/>
    <property type="match status" value="1"/>
</dbReference>
<evidence type="ECO:0000256" key="1">
    <source>
        <dbReference type="ARBA" id="ARBA00006243"/>
    </source>
</evidence>
<dbReference type="InterPro" id="IPR016188">
    <property type="entry name" value="PurM-like_N"/>
</dbReference>
<dbReference type="EMBL" id="PETL01000194">
    <property type="protein sequence ID" value="PIV64101.1"/>
    <property type="molecule type" value="Genomic_DNA"/>
</dbReference>
<sequence>MIRALPVGKLNSNLLSGLIKKCYRKDKSIIVPPKIGEDAAVIRQGDKYLVLSTDPITLTKGEIGHFAVLINANDIVAMGGKPRWFLTANLLPEGKTTKNDVENLFKNVAAICRQLDITWVGGHIEITSGLKKPIVIGEMIGTVEKNKITPSSNGRIGDDLLLVKGIAIEGTSIIAREKEKYLRKKFPPSFLRKAKNFFLAPGISIVKEALLANSSVKIHAMHDPTEGGISTGIREIAQASGKGVLIFSDRIKIYPETKILCQEFGLNPWGLIASGSLLISLSPKETPKLLQVFQKKKIPVVVIGRIKPEDFGYKIEVNGKIKELPKFKVDEITKIY</sequence>
<comment type="similarity">
    <text evidence="1">Belongs to the HypE family.</text>
</comment>
<evidence type="ECO:0000259" key="3">
    <source>
        <dbReference type="Pfam" id="PF02769"/>
    </source>
</evidence>
<dbReference type="Gene3D" id="3.90.650.10">
    <property type="entry name" value="PurM-like C-terminal domain"/>
    <property type="match status" value="1"/>
</dbReference>
<dbReference type="GO" id="GO:0051604">
    <property type="term" value="P:protein maturation"/>
    <property type="evidence" value="ECO:0007669"/>
    <property type="project" value="TreeGrafter"/>
</dbReference>
<dbReference type="PANTHER" id="PTHR30303:SF4">
    <property type="entry name" value="HYDROGENASE EXPRESSION_FORMATION PROTEIN HYPE"/>
    <property type="match status" value="1"/>
</dbReference>
<dbReference type="SUPFAM" id="SSF56042">
    <property type="entry name" value="PurM C-terminal domain-like"/>
    <property type="match status" value="1"/>
</dbReference>
<dbReference type="PANTHER" id="PTHR30303">
    <property type="entry name" value="HYDROGENASE ISOENZYMES FORMATION PROTEIN HYPE"/>
    <property type="match status" value="1"/>
</dbReference>
<organism evidence="4 5">
    <name type="scientific">bacterium (Candidatus Ratteibacteria) CG01_land_8_20_14_3_00_40_19</name>
    <dbReference type="NCBI Taxonomy" id="2014290"/>
    <lineage>
        <taxon>Bacteria</taxon>
        <taxon>Candidatus Ratteibacteria</taxon>
    </lineage>
</organism>
<evidence type="ECO:0000313" key="4">
    <source>
        <dbReference type="EMBL" id="PIV64101.1"/>
    </source>
</evidence>